<comment type="caution">
    <text evidence="1">The sequence shown here is derived from an EMBL/GenBank/DDBJ whole genome shotgun (WGS) entry which is preliminary data.</text>
</comment>
<dbReference type="EMBL" id="CAJVQC010058464">
    <property type="protein sequence ID" value="CAG8798718.1"/>
    <property type="molecule type" value="Genomic_DNA"/>
</dbReference>
<protein>
    <submittedName>
        <fullName evidence="1">21461_t:CDS:1</fullName>
    </submittedName>
</protein>
<accession>A0ACA9RKM5</accession>
<organism evidence="1 2">
    <name type="scientific">Racocetra persica</name>
    <dbReference type="NCBI Taxonomy" id="160502"/>
    <lineage>
        <taxon>Eukaryota</taxon>
        <taxon>Fungi</taxon>
        <taxon>Fungi incertae sedis</taxon>
        <taxon>Mucoromycota</taxon>
        <taxon>Glomeromycotina</taxon>
        <taxon>Glomeromycetes</taxon>
        <taxon>Diversisporales</taxon>
        <taxon>Gigasporaceae</taxon>
        <taxon>Racocetra</taxon>
    </lineage>
</organism>
<evidence type="ECO:0000313" key="2">
    <source>
        <dbReference type="Proteomes" id="UP000789920"/>
    </source>
</evidence>
<dbReference type="Proteomes" id="UP000789920">
    <property type="component" value="Unassembled WGS sequence"/>
</dbReference>
<name>A0ACA9RKM5_9GLOM</name>
<reference evidence="1" key="1">
    <citation type="submission" date="2021-06" db="EMBL/GenBank/DDBJ databases">
        <authorList>
            <person name="Kallberg Y."/>
            <person name="Tangrot J."/>
            <person name="Rosling A."/>
        </authorList>
    </citation>
    <scope>NUCLEOTIDE SEQUENCE</scope>
    <source>
        <strain evidence="1">MA461A</strain>
    </source>
</reference>
<keyword evidence="2" id="KW-1185">Reference proteome</keyword>
<evidence type="ECO:0000313" key="1">
    <source>
        <dbReference type="EMBL" id="CAG8798718.1"/>
    </source>
</evidence>
<feature type="non-terminal residue" evidence="1">
    <location>
        <position position="101"/>
    </location>
</feature>
<feature type="non-terminal residue" evidence="1">
    <location>
        <position position="1"/>
    </location>
</feature>
<sequence length="101" mass="11366">NALEDNIGISNPIIEAVFDYMIIVLIPVILTFDINAKEAKKLTKLFEFLQILLLLVVFALPSLATSLSSFTVDLIFLILSAHRQYNDPNSDQPKPNYKTQT</sequence>
<gene>
    <name evidence="1" type="ORF">RPERSI_LOCUS20573</name>
</gene>
<proteinExistence type="predicted"/>